<proteinExistence type="predicted"/>
<name>A0A7Y0L4F4_9FIRM</name>
<evidence type="ECO:0000256" key="2">
    <source>
        <dbReference type="SAM" id="MobiDB-lite"/>
    </source>
</evidence>
<dbReference type="EMBL" id="JABBVZ010000018">
    <property type="protein sequence ID" value="NMP22215.1"/>
    <property type="molecule type" value="Genomic_DNA"/>
</dbReference>
<keyword evidence="4" id="KW-1185">Reference proteome</keyword>
<gene>
    <name evidence="3" type="ORF">HIJ39_07600</name>
</gene>
<organism evidence="3 4">
    <name type="scientific">Sulfobacillus harzensis</name>
    <dbReference type="NCBI Taxonomy" id="2729629"/>
    <lineage>
        <taxon>Bacteria</taxon>
        <taxon>Bacillati</taxon>
        <taxon>Bacillota</taxon>
        <taxon>Clostridia</taxon>
        <taxon>Eubacteriales</taxon>
        <taxon>Clostridiales Family XVII. Incertae Sedis</taxon>
        <taxon>Sulfobacillus</taxon>
    </lineage>
</organism>
<keyword evidence="1" id="KW-0175">Coiled coil</keyword>
<feature type="compositionally biased region" description="Pro residues" evidence="2">
    <location>
        <begin position="294"/>
        <end position="303"/>
    </location>
</feature>
<protein>
    <submittedName>
        <fullName evidence="3">Uncharacterized protein</fullName>
    </submittedName>
</protein>
<comment type="caution">
    <text evidence="3">The sequence shown here is derived from an EMBL/GenBank/DDBJ whole genome shotgun (WGS) entry which is preliminary data.</text>
</comment>
<reference evidence="3 4" key="1">
    <citation type="submission" date="2020-04" db="EMBL/GenBank/DDBJ databases">
        <authorList>
            <person name="Zhang R."/>
            <person name="Schippers A."/>
        </authorList>
    </citation>
    <scope>NUCLEOTIDE SEQUENCE [LARGE SCALE GENOMIC DNA]</scope>
    <source>
        <strain evidence="3 4">DSM 109850</strain>
    </source>
</reference>
<feature type="compositionally biased region" description="Low complexity" evidence="2">
    <location>
        <begin position="304"/>
        <end position="316"/>
    </location>
</feature>
<dbReference type="Proteomes" id="UP000533476">
    <property type="component" value="Unassembled WGS sequence"/>
</dbReference>
<feature type="region of interest" description="Disordered" evidence="2">
    <location>
        <begin position="288"/>
        <end position="328"/>
    </location>
</feature>
<accession>A0A7Y0L4F4</accession>
<dbReference type="AlphaFoldDB" id="A0A7Y0L4F4"/>
<feature type="coiled-coil region" evidence="1">
    <location>
        <begin position="192"/>
        <end position="219"/>
    </location>
</feature>
<dbReference type="RefSeq" id="WP_169098311.1">
    <property type="nucleotide sequence ID" value="NZ_JABBVZ010000018.1"/>
</dbReference>
<evidence type="ECO:0000256" key="1">
    <source>
        <dbReference type="SAM" id="Coils"/>
    </source>
</evidence>
<evidence type="ECO:0000313" key="3">
    <source>
        <dbReference type="EMBL" id="NMP22215.1"/>
    </source>
</evidence>
<sequence>MDDKRGMRLADALEGAIPEKTAPADDWSQLGKSLMGSLMDQFAKQVQNLGQGAQASQPDMMDQIMKYAMGMKALKEVFGGSEGDAPADKGIWTYLAEQQKSQTALLTALLKGNAPADPMESFTKAMQLVRELKPEADQRSQAFDQLAQTALLEKLQSNPLQGYLEMRKMIKEELESEGNRENVIDIEVWKTKEQFKLEREKLQAEREERRAQQENTQRLFGGFTEMIKPEPGGAPAQPAAAAPRTVGTPDNLVRYECHACKAKFVQQRTAQGTCPQCGASFTDPNAGPAAAPVTPAPAGPAPAAPDAAMVPPVSDPSGMDLWPQEVGY</sequence>
<evidence type="ECO:0000313" key="4">
    <source>
        <dbReference type="Proteomes" id="UP000533476"/>
    </source>
</evidence>